<feature type="domain" description="SCP" evidence="2">
    <location>
        <begin position="26"/>
        <end position="187"/>
    </location>
</feature>
<dbReference type="SMART" id="SM00198">
    <property type="entry name" value="SCP"/>
    <property type="match status" value="1"/>
</dbReference>
<evidence type="ECO:0000313" key="3">
    <source>
        <dbReference type="EMBL" id="KAF6205688.1"/>
    </source>
</evidence>
<dbReference type="EMBL" id="WIXP02000009">
    <property type="protein sequence ID" value="KAF6205688.1"/>
    <property type="molecule type" value="Genomic_DNA"/>
</dbReference>
<dbReference type="SUPFAM" id="SSF54495">
    <property type="entry name" value="UBC-like"/>
    <property type="match status" value="1"/>
</dbReference>
<protein>
    <recommendedName>
        <fullName evidence="2">SCP domain-containing protein</fullName>
    </recommendedName>
</protein>
<dbReference type="SUPFAM" id="SSF55797">
    <property type="entry name" value="PR-1-like"/>
    <property type="match status" value="1"/>
</dbReference>
<feature type="region of interest" description="Disordered" evidence="1">
    <location>
        <begin position="360"/>
        <end position="402"/>
    </location>
</feature>
<dbReference type="InterPro" id="IPR006575">
    <property type="entry name" value="RWD_dom"/>
</dbReference>
<accession>A0A8S9XBP4</accession>
<dbReference type="Pfam" id="PF05773">
    <property type="entry name" value="RWD"/>
    <property type="match status" value="1"/>
</dbReference>
<evidence type="ECO:0000259" key="2">
    <source>
        <dbReference type="SMART" id="SM00198"/>
    </source>
</evidence>
<dbReference type="PANTHER" id="PTHR40237">
    <property type="entry name" value="LD44813P"/>
    <property type="match status" value="1"/>
</dbReference>
<feature type="region of interest" description="Disordered" evidence="1">
    <location>
        <begin position="594"/>
        <end position="649"/>
    </location>
</feature>
<dbReference type="AlphaFoldDB" id="A0A8S9XBP4"/>
<feature type="compositionally biased region" description="Polar residues" evidence="1">
    <location>
        <begin position="635"/>
        <end position="644"/>
    </location>
</feature>
<evidence type="ECO:0000256" key="1">
    <source>
        <dbReference type="SAM" id="MobiDB-lite"/>
    </source>
</evidence>
<dbReference type="CDD" id="cd05380">
    <property type="entry name" value="CAP_euk"/>
    <property type="match status" value="1"/>
</dbReference>
<organism evidence="3 4">
    <name type="scientific">Apolygus lucorum</name>
    <name type="common">Small green plant bug</name>
    <name type="synonym">Lygocoris lucorum</name>
    <dbReference type="NCBI Taxonomy" id="248454"/>
    <lineage>
        <taxon>Eukaryota</taxon>
        <taxon>Metazoa</taxon>
        <taxon>Ecdysozoa</taxon>
        <taxon>Arthropoda</taxon>
        <taxon>Hexapoda</taxon>
        <taxon>Insecta</taxon>
        <taxon>Pterygota</taxon>
        <taxon>Neoptera</taxon>
        <taxon>Paraneoptera</taxon>
        <taxon>Hemiptera</taxon>
        <taxon>Heteroptera</taxon>
        <taxon>Panheteroptera</taxon>
        <taxon>Cimicomorpha</taxon>
        <taxon>Miridae</taxon>
        <taxon>Mirini</taxon>
        <taxon>Apolygus</taxon>
    </lineage>
</organism>
<reference evidence="3" key="1">
    <citation type="journal article" date="2021" name="Mol. Ecol. Resour.">
        <title>Apolygus lucorum genome provides insights into omnivorousness and mesophyll feeding.</title>
        <authorList>
            <person name="Liu Y."/>
            <person name="Liu H."/>
            <person name="Wang H."/>
            <person name="Huang T."/>
            <person name="Liu B."/>
            <person name="Yang B."/>
            <person name="Yin L."/>
            <person name="Li B."/>
            <person name="Zhang Y."/>
            <person name="Zhang S."/>
            <person name="Jiang F."/>
            <person name="Zhang X."/>
            <person name="Ren Y."/>
            <person name="Wang B."/>
            <person name="Wang S."/>
            <person name="Lu Y."/>
            <person name="Wu K."/>
            <person name="Fan W."/>
            <person name="Wang G."/>
        </authorList>
    </citation>
    <scope>NUCLEOTIDE SEQUENCE</scope>
    <source>
        <strain evidence="3">12Hb</strain>
    </source>
</reference>
<dbReference type="InterPro" id="IPR016135">
    <property type="entry name" value="UBQ-conjugating_enzyme/RWD"/>
</dbReference>
<dbReference type="Gene3D" id="3.40.33.10">
    <property type="entry name" value="CAP"/>
    <property type="match status" value="1"/>
</dbReference>
<name>A0A8S9XBP4_APOLU</name>
<dbReference type="InterPro" id="IPR035940">
    <property type="entry name" value="CAP_sf"/>
</dbReference>
<dbReference type="GO" id="GO:0005576">
    <property type="term" value="C:extracellular region"/>
    <property type="evidence" value="ECO:0007669"/>
    <property type="project" value="UniProtKB-SubCell"/>
</dbReference>
<proteinExistence type="predicted"/>
<dbReference type="Proteomes" id="UP000466442">
    <property type="component" value="Linkage Group LG9"/>
</dbReference>
<sequence length="1228" mass="139478">MCTRNRADVVRIRKNCLGLRETATPEFRRQMLHLHNELRNDVALGKTPVPSASNLRQLSWNVIAEATASVWISYCRVGRADCRKTPYSPDGLGQNYFLLGTDTANTGLREYPPDSVPSFKAWEAALSFMDFGLVKNFSYQKSMLDSAAQIIYAKTTSVGCSESTYLQAGFKFRVLVCNYDKPPETNHSLFHIGEACSDCPQGTACNNDSVYPHLCAAPGDDETRGVPIDTEELLAALVSMANFRIVPASCGKPGCITASESEASTSTQDDDWSQPLTAEQSRRIIEECERALNTPPLSRPSSPTVNNLAKELTSIERFVPTIGVQRVYPIEVLREREGSPSAEVPTPSMDQPQAQLEVKATGGTDSEEGEFTRQQEGVQGGQPTKRPREMAEQKEKAEMKRKRISLQRKAKLTRLEQEAGGRHQLLDIQGIEECMESWEEDWNAWGSVKEHIGQRPLQQVTYRIDSLKKEVILPLLKAYKDLSEETVYLRNRVRDFSNLTDSVESIERLVTEERRQRRVSESSTCSEVGTSEVMGMLVNLQKAMLENKNRLESRMTDIDRSNRNVIGRIDKLGREGLKALSNKVEVVKRRVGAERRELDRDQQNQTPSKGNNLKPDDKRSLDSRRPRFEKETESEVNFTTPVTESETEHWETVTRKRKVRRTRKARTEKREKIMSKKVEIAIDRSKKQLNAPQRSIIVKKPREATSLDREMEVATSDDGRNHRTYAQTVTLCSPKTVKRQIRETLNAREEGLQIDGIRPMGASQIKVVAATPEQALKVTNRLANAGFIVEKERLPDRPLMVKIRRVDRSINKDDLASYIYEQNPWVRALFPHLQELQKVFVPFFQMGRRMDANGVPYDDCIWVVRISEALRKEFLKQGRVYISLDTCPISDFTEVTRSQFEQFMGFIENELQEVRKLCEHLVGGSKLVSCVPAMVRVEIRRSCSKAVVVCCQFPAEYPNELLLVELKSKTLSETLLNKLTNACDVEIKKYAGKPQVMKTLLFVRAFIDGNPLCCCYDEISALKAQLLPQDEMKLKQKTSQIYLKIIEGNYFIKTLLGIPDEYPTQKITVEVDSNLPPAIQRYLQGQAMEKARVCVEPPLRRNPKAPPFVASPSVKLVGSLLLSAARGLPKQRCQGCQGPCLPENPENIVTDENSDFHVERLYCNHLYHLSCLLDYLKTPPFQGGKKCPTCGERVFHDKWRIGEKLAEDRWAHEQARQRELDEVTDFFA</sequence>
<feature type="compositionally biased region" description="Basic and acidic residues" evidence="1">
    <location>
        <begin position="386"/>
        <end position="398"/>
    </location>
</feature>
<dbReference type="PANTHER" id="PTHR40237:SF1">
    <property type="entry name" value="LD44813P"/>
    <property type="match status" value="1"/>
</dbReference>
<comment type="caution">
    <text evidence="3">The sequence shown here is derived from an EMBL/GenBank/DDBJ whole genome shotgun (WGS) entry which is preliminary data.</text>
</comment>
<dbReference type="SUPFAM" id="SSF57850">
    <property type="entry name" value="RING/U-box"/>
    <property type="match status" value="1"/>
</dbReference>
<dbReference type="OrthoDB" id="8062037at2759"/>
<dbReference type="Gene3D" id="3.30.40.10">
    <property type="entry name" value="Zinc/RING finger domain, C3HC4 (zinc finger)"/>
    <property type="match status" value="1"/>
</dbReference>
<keyword evidence="4" id="KW-1185">Reference proteome</keyword>
<feature type="compositionally biased region" description="Basic and acidic residues" evidence="1">
    <location>
        <begin position="614"/>
        <end position="633"/>
    </location>
</feature>
<dbReference type="Pfam" id="PF00188">
    <property type="entry name" value="CAP"/>
    <property type="match status" value="1"/>
</dbReference>
<dbReference type="InterPro" id="IPR014044">
    <property type="entry name" value="CAP_dom"/>
</dbReference>
<gene>
    <name evidence="3" type="ORF">GE061_019861</name>
</gene>
<dbReference type="InterPro" id="IPR013083">
    <property type="entry name" value="Znf_RING/FYVE/PHD"/>
</dbReference>
<evidence type="ECO:0000313" key="4">
    <source>
        <dbReference type="Proteomes" id="UP000466442"/>
    </source>
</evidence>